<proteinExistence type="predicted"/>
<sequence>MPEALSWKSRGFHDFLPSSLMCITPSRSGTMIDRTLFSLSLVHAKRGSTSFSWSSNARSVDRK</sequence>
<organism evidence="1 2">
    <name type="scientific">Liparis tanakae</name>
    <name type="common">Tanaka's snailfish</name>
    <dbReference type="NCBI Taxonomy" id="230148"/>
    <lineage>
        <taxon>Eukaryota</taxon>
        <taxon>Metazoa</taxon>
        <taxon>Chordata</taxon>
        <taxon>Craniata</taxon>
        <taxon>Vertebrata</taxon>
        <taxon>Euteleostomi</taxon>
        <taxon>Actinopterygii</taxon>
        <taxon>Neopterygii</taxon>
        <taxon>Teleostei</taxon>
        <taxon>Neoteleostei</taxon>
        <taxon>Acanthomorphata</taxon>
        <taxon>Eupercaria</taxon>
        <taxon>Perciformes</taxon>
        <taxon>Cottioidei</taxon>
        <taxon>Cottales</taxon>
        <taxon>Liparidae</taxon>
        <taxon>Liparis</taxon>
    </lineage>
</organism>
<dbReference type="EMBL" id="SRLO01000411">
    <property type="protein sequence ID" value="TNN57156.1"/>
    <property type="molecule type" value="Genomic_DNA"/>
</dbReference>
<comment type="caution">
    <text evidence="1">The sequence shown here is derived from an EMBL/GenBank/DDBJ whole genome shotgun (WGS) entry which is preliminary data.</text>
</comment>
<keyword evidence="2" id="KW-1185">Reference proteome</keyword>
<dbReference type="AlphaFoldDB" id="A0A4Z2GUG1"/>
<name>A0A4Z2GUG1_9TELE</name>
<protein>
    <submittedName>
        <fullName evidence="1">Uncharacterized protein</fullName>
    </submittedName>
</protein>
<evidence type="ECO:0000313" key="1">
    <source>
        <dbReference type="EMBL" id="TNN57156.1"/>
    </source>
</evidence>
<accession>A0A4Z2GUG1</accession>
<evidence type="ECO:0000313" key="2">
    <source>
        <dbReference type="Proteomes" id="UP000314294"/>
    </source>
</evidence>
<gene>
    <name evidence="1" type="ORF">EYF80_032586</name>
</gene>
<dbReference type="Proteomes" id="UP000314294">
    <property type="component" value="Unassembled WGS sequence"/>
</dbReference>
<reference evidence="1 2" key="1">
    <citation type="submission" date="2019-03" db="EMBL/GenBank/DDBJ databases">
        <title>First draft genome of Liparis tanakae, snailfish: a comprehensive survey of snailfish specific genes.</title>
        <authorList>
            <person name="Kim W."/>
            <person name="Song I."/>
            <person name="Jeong J.-H."/>
            <person name="Kim D."/>
            <person name="Kim S."/>
            <person name="Ryu S."/>
            <person name="Song J.Y."/>
            <person name="Lee S.K."/>
        </authorList>
    </citation>
    <scope>NUCLEOTIDE SEQUENCE [LARGE SCALE GENOMIC DNA]</scope>
    <source>
        <tissue evidence="1">Muscle</tissue>
    </source>
</reference>